<comment type="caution">
    <text evidence="1">The sequence shown here is derived from an EMBL/GenBank/DDBJ whole genome shotgun (WGS) entry which is preliminary data.</text>
</comment>
<name>A0A7W7ALN2_9SPHN</name>
<dbReference type="AlphaFoldDB" id="A0A7W7ALN2"/>
<gene>
    <name evidence="1" type="ORF">GGQ96_003319</name>
</gene>
<sequence length="63" mass="6931">MSEALSPLRRLLCCRSNAVRVAVRLTEAGEHVAVVATSDPLQPWRVIDVAHPGIEPRKLDRCA</sequence>
<evidence type="ECO:0000313" key="2">
    <source>
        <dbReference type="Proteomes" id="UP000574769"/>
    </source>
</evidence>
<evidence type="ECO:0000313" key="1">
    <source>
        <dbReference type="EMBL" id="MBB4619166.1"/>
    </source>
</evidence>
<keyword evidence="2" id="KW-1185">Reference proteome</keyword>
<dbReference type="Proteomes" id="UP000574769">
    <property type="component" value="Unassembled WGS sequence"/>
</dbReference>
<proteinExistence type="predicted"/>
<dbReference type="GeneID" id="93796311"/>
<reference evidence="1 2" key="1">
    <citation type="submission" date="2020-08" db="EMBL/GenBank/DDBJ databases">
        <title>Genomic Encyclopedia of Type Strains, Phase IV (KMG-IV): sequencing the most valuable type-strain genomes for metagenomic binning, comparative biology and taxonomic classification.</title>
        <authorList>
            <person name="Goeker M."/>
        </authorList>
    </citation>
    <scope>NUCLEOTIDE SEQUENCE [LARGE SCALE GENOMIC DNA]</scope>
    <source>
        <strain evidence="1 2">DSM 15867</strain>
    </source>
</reference>
<dbReference type="RefSeq" id="WP_018250456.1">
    <property type="nucleotide sequence ID" value="NZ_JACHNY010000008.1"/>
</dbReference>
<dbReference type="EMBL" id="JACHNY010000008">
    <property type="protein sequence ID" value="MBB4619166.1"/>
    <property type="molecule type" value="Genomic_DNA"/>
</dbReference>
<organism evidence="1 2">
    <name type="scientific">Sphingomonas abaci</name>
    <dbReference type="NCBI Taxonomy" id="237611"/>
    <lineage>
        <taxon>Bacteria</taxon>
        <taxon>Pseudomonadati</taxon>
        <taxon>Pseudomonadota</taxon>
        <taxon>Alphaproteobacteria</taxon>
        <taxon>Sphingomonadales</taxon>
        <taxon>Sphingomonadaceae</taxon>
        <taxon>Sphingomonas</taxon>
    </lineage>
</organism>
<protein>
    <submittedName>
        <fullName evidence="1">Uncharacterized protein</fullName>
    </submittedName>
</protein>
<accession>A0A7W7ALN2</accession>